<organism evidence="3 4">
    <name type="scientific">Pigmentiphaga aceris</name>
    <dbReference type="NCBI Taxonomy" id="1940612"/>
    <lineage>
        <taxon>Bacteria</taxon>
        <taxon>Pseudomonadati</taxon>
        <taxon>Pseudomonadota</taxon>
        <taxon>Betaproteobacteria</taxon>
        <taxon>Burkholderiales</taxon>
        <taxon>Alcaligenaceae</taxon>
        <taxon>Pigmentiphaga</taxon>
    </lineage>
</organism>
<dbReference type="AlphaFoldDB" id="A0A5C0B1Y2"/>
<dbReference type="OrthoDB" id="9766390at2"/>
<name>A0A5C0B1Y2_9BURK</name>
<dbReference type="EMBL" id="CP043046">
    <property type="protein sequence ID" value="QEI08829.1"/>
    <property type="molecule type" value="Genomic_DNA"/>
</dbReference>
<dbReference type="KEGG" id="pacr:FXN63_25480"/>
<keyword evidence="1" id="KW-0472">Membrane</keyword>
<feature type="domain" description="AsmA" evidence="2">
    <location>
        <begin position="63"/>
        <end position="769"/>
    </location>
</feature>
<dbReference type="PANTHER" id="PTHR30441:SF4">
    <property type="entry name" value="PROTEIN ASMA"/>
    <property type="match status" value="1"/>
</dbReference>
<sequence length="888" mass="93390">MRRHQATHVPIARGAATNRLLHVSWRVGRAPSAYNALVTARRARVLLFPACLAMPSLPETDSMKWFKRILIAVLALGLLLGVGIAILLFAVDPNAYKAPLAEQVKQRYNRTLRIDGDLKLAVFPRLGLSIGRASLTEPASDQVFAALDSAKVSVALWPLLSREVVIDHVDVTGLKANLVRNRDGRLSFADLMGQTAAPATTPVPVPVPGGKEKTPLQIDIAGVSIAGEVAWRDDQAGTQLLIEKLQATTGRIAPGRPFDVNLSARVLGQAPKVDATLQLQTNVEFDAGFKTFAARKLDFKLAGSVPDVRANALSVRGSFGYDVTKSAFDATNLSVAFQGDVAGRTPLTGIDARIEAQTLSAAPADGKLTIDRLTMAASGKAAADAFDLTVEAPGVRVTGGNASGDSINGRVKISGSRALDAKFTLAGLRTAADVLTADPFTLEGSYKQAARSIQFKVATPVSANWRAGTVALDTLVADLRIDDPALPNKSVQVPANGMLRVDTQKQHVEAKLGATLEGSKLDATLDANSFSAPRVVFSLVADKLDLDKLVPPKPVMTVPAPIVPPVAPAATPAGTPAPAPAVPAAPAAVDFSPLHGITASGTVRVGSLVARNIKARDVSVVIKVADGRVDLSGMQAALYDGRLTGSAFADANGNRLGINAVLADVSIQPLLVDLANKDLLSGRGRLSLALQTSGQSTDTMKKRLDGNVQVALRDGAVKGINLAQSLRDFKAMIGRKQDDAQQNNRSQSTDFSQLDARLDIAQGVGTLNQLDLRAPLLRLSPGKPARIDLAANQFDLVVNTNVVNTSKGQGGADLDALREVTVPVHLTGPIEAPAYRIMWADIGGAVLKNAVQEAIEKRLGGSTGGGQEKLEERLKDSVGERLKGLLGR</sequence>
<feature type="transmembrane region" description="Helical" evidence="1">
    <location>
        <begin position="69"/>
        <end position="91"/>
    </location>
</feature>
<evidence type="ECO:0000313" key="3">
    <source>
        <dbReference type="EMBL" id="QEI08829.1"/>
    </source>
</evidence>
<dbReference type="InterPro" id="IPR052894">
    <property type="entry name" value="AsmA-related"/>
</dbReference>
<dbReference type="Pfam" id="PF05170">
    <property type="entry name" value="AsmA"/>
    <property type="match status" value="1"/>
</dbReference>
<dbReference type="InterPro" id="IPR007844">
    <property type="entry name" value="AsmA"/>
</dbReference>
<evidence type="ECO:0000259" key="2">
    <source>
        <dbReference type="Pfam" id="PF05170"/>
    </source>
</evidence>
<proteinExistence type="predicted"/>
<keyword evidence="4" id="KW-1185">Reference proteome</keyword>
<keyword evidence="1" id="KW-0812">Transmembrane</keyword>
<keyword evidence="1" id="KW-1133">Transmembrane helix</keyword>
<evidence type="ECO:0000313" key="4">
    <source>
        <dbReference type="Proteomes" id="UP000325161"/>
    </source>
</evidence>
<gene>
    <name evidence="3" type="ORF">FXN63_25480</name>
</gene>
<dbReference type="GO" id="GO:0005886">
    <property type="term" value="C:plasma membrane"/>
    <property type="evidence" value="ECO:0007669"/>
    <property type="project" value="TreeGrafter"/>
</dbReference>
<reference evidence="3 4" key="1">
    <citation type="submission" date="2019-08" db="EMBL/GenBank/DDBJ databases">
        <title>Amphibian skin-associated Pigmentiphaga: genome sequence and occurrence across geography and hosts.</title>
        <authorList>
            <person name="Bletz M.C."/>
            <person name="Bunk B."/>
            <person name="Sproeer C."/>
            <person name="Biwer P."/>
            <person name="Reiter S."/>
            <person name="Rabemananjara F.C.E."/>
            <person name="Schulz S."/>
            <person name="Overmann J."/>
            <person name="Vences M."/>
        </authorList>
    </citation>
    <scope>NUCLEOTIDE SEQUENCE [LARGE SCALE GENOMIC DNA]</scope>
    <source>
        <strain evidence="3 4">Mada1488</strain>
    </source>
</reference>
<accession>A0A5C0B1Y2</accession>
<dbReference type="PANTHER" id="PTHR30441">
    <property type="entry name" value="DUF748 DOMAIN-CONTAINING PROTEIN"/>
    <property type="match status" value="1"/>
</dbReference>
<dbReference type="Proteomes" id="UP000325161">
    <property type="component" value="Chromosome"/>
</dbReference>
<evidence type="ECO:0000256" key="1">
    <source>
        <dbReference type="SAM" id="Phobius"/>
    </source>
</evidence>
<protein>
    <submittedName>
        <fullName evidence="3">AsmA family protein</fullName>
    </submittedName>
</protein>
<dbReference type="GO" id="GO:0090313">
    <property type="term" value="P:regulation of protein targeting to membrane"/>
    <property type="evidence" value="ECO:0007669"/>
    <property type="project" value="TreeGrafter"/>
</dbReference>